<feature type="domain" description="NAD(P)-binding" evidence="1">
    <location>
        <begin position="9"/>
        <end position="311"/>
    </location>
</feature>
<evidence type="ECO:0000313" key="2">
    <source>
        <dbReference type="EMBL" id="MFC4077954.1"/>
    </source>
</evidence>
<proteinExistence type="predicted"/>
<keyword evidence="3" id="KW-1185">Reference proteome</keyword>
<accession>A0ABV8JPP3</accession>
<dbReference type="InterPro" id="IPR045869">
    <property type="entry name" value="Arna-like_SDR_e"/>
</dbReference>
<dbReference type="SUPFAM" id="SSF51735">
    <property type="entry name" value="NAD(P)-binding Rossmann-fold domains"/>
    <property type="match status" value="1"/>
</dbReference>
<dbReference type="CDD" id="cd05257">
    <property type="entry name" value="Arna_like_SDR_e"/>
    <property type="match status" value="1"/>
</dbReference>
<organism evidence="2 3">
    <name type="scientific">Salinithrix halophila</name>
    <dbReference type="NCBI Taxonomy" id="1485204"/>
    <lineage>
        <taxon>Bacteria</taxon>
        <taxon>Bacillati</taxon>
        <taxon>Bacillota</taxon>
        <taxon>Bacilli</taxon>
        <taxon>Bacillales</taxon>
        <taxon>Thermoactinomycetaceae</taxon>
        <taxon>Salinithrix</taxon>
    </lineage>
</organism>
<dbReference type="InterPro" id="IPR036291">
    <property type="entry name" value="NAD(P)-bd_dom_sf"/>
</dbReference>
<comment type="caution">
    <text evidence="2">The sequence shown here is derived from an EMBL/GenBank/DDBJ whole genome shotgun (WGS) entry which is preliminary data.</text>
</comment>
<gene>
    <name evidence="2" type="ORF">ACFOUO_14220</name>
</gene>
<name>A0ABV8JPP3_9BACL</name>
<dbReference type="PANTHER" id="PTHR43000">
    <property type="entry name" value="DTDP-D-GLUCOSE 4,6-DEHYDRATASE-RELATED"/>
    <property type="match status" value="1"/>
</dbReference>
<dbReference type="RefSeq" id="WP_380705788.1">
    <property type="nucleotide sequence ID" value="NZ_JBHSAP010000018.1"/>
</dbReference>
<reference evidence="3" key="1">
    <citation type="journal article" date="2019" name="Int. J. Syst. Evol. Microbiol.">
        <title>The Global Catalogue of Microorganisms (GCM) 10K type strain sequencing project: providing services to taxonomists for standard genome sequencing and annotation.</title>
        <authorList>
            <consortium name="The Broad Institute Genomics Platform"/>
            <consortium name="The Broad Institute Genome Sequencing Center for Infectious Disease"/>
            <person name="Wu L."/>
            <person name="Ma J."/>
        </authorList>
    </citation>
    <scope>NUCLEOTIDE SEQUENCE [LARGE SCALE GENOMIC DNA]</scope>
    <source>
        <strain evidence="3">IBRC-M 10813</strain>
    </source>
</reference>
<evidence type="ECO:0000313" key="3">
    <source>
        <dbReference type="Proteomes" id="UP001595843"/>
    </source>
</evidence>
<sequence>MPLKGRTVLVTGGSGFIGSHLTEKLLDEGAEVRVFIRYNSMNTRGFIDTLPKEKQREITIITGDLRDPAAVSHAVKGVDVVFHLGALIAIPYSYKNPMEVIQTNVLGTTHIAQAVLQWDVPLLIHTSTSETYGTAQVIPMDESHPLQGQSPYSASKIGADKIIESFHCSYGMPAITLRPFNAYGPRQSMRAVIPTIINQALYQDEIRLGNLSPTRDFTFVEDTARAFIRAADSGKGVGETINVGSGTEISIGGIVEKVRRIVGRDIPVRVDTDRQRPDKSEVDRLVSDSTKAARVMEWKPSVSWDEGLKRTIDWIKNHPHLYRPEEYVL</sequence>
<dbReference type="Proteomes" id="UP001595843">
    <property type="component" value="Unassembled WGS sequence"/>
</dbReference>
<dbReference type="EMBL" id="JBHSAP010000018">
    <property type="protein sequence ID" value="MFC4077954.1"/>
    <property type="molecule type" value="Genomic_DNA"/>
</dbReference>
<protein>
    <submittedName>
        <fullName evidence="2">SDR family NAD(P)-dependent oxidoreductase</fullName>
    </submittedName>
</protein>
<dbReference type="Pfam" id="PF16363">
    <property type="entry name" value="GDP_Man_Dehyd"/>
    <property type="match status" value="1"/>
</dbReference>
<evidence type="ECO:0000259" key="1">
    <source>
        <dbReference type="Pfam" id="PF16363"/>
    </source>
</evidence>
<dbReference type="Gene3D" id="3.40.50.720">
    <property type="entry name" value="NAD(P)-binding Rossmann-like Domain"/>
    <property type="match status" value="1"/>
</dbReference>
<dbReference type="InterPro" id="IPR016040">
    <property type="entry name" value="NAD(P)-bd_dom"/>
</dbReference>